<dbReference type="EMBL" id="LDAU01000085">
    <property type="protein sequence ID" value="KRX07206.1"/>
    <property type="molecule type" value="Genomic_DNA"/>
</dbReference>
<dbReference type="Proteomes" id="UP000054937">
    <property type="component" value="Unassembled WGS sequence"/>
</dbReference>
<dbReference type="InParanoid" id="A0A0V0QY74"/>
<evidence type="ECO:0000313" key="3">
    <source>
        <dbReference type="EMBL" id="KRX07206.1"/>
    </source>
</evidence>
<dbReference type="OrthoDB" id="296733at2759"/>
<evidence type="ECO:0000313" key="4">
    <source>
        <dbReference type="Proteomes" id="UP000054937"/>
    </source>
</evidence>
<evidence type="ECO:0000256" key="2">
    <source>
        <dbReference type="SAM" id="MobiDB-lite"/>
    </source>
</evidence>
<gene>
    <name evidence="3" type="ORF">PPERSA_00363</name>
</gene>
<keyword evidence="4" id="KW-1185">Reference proteome</keyword>
<organism evidence="3 4">
    <name type="scientific">Pseudocohnilembus persalinus</name>
    <name type="common">Ciliate</name>
    <dbReference type="NCBI Taxonomy" id="266149"/>
    <lineage>
        <taxon>Eukaryota</taxon>
        <taxon>Sar</taxon>
        <taxon>Alveolata</taxon>
        <taxon>Ciliophora</taxon>
        <taxon>Intramacronucleata</taxon>
        <taxon>Oligohymenophorea</taxon>
        <taxon>Scuticociliatia</taxon>
        <taxon>Philasterida</taxon>
        <taxon>Pseudocohnilembidae</taxon>
        <taxon>Pseudocohnilembus</taxon>
    </lineage>
</organism>
<feature type="coiled-coil region" evidence="1">
    <location>
        <begin position="636"/>
        <end position="689"/>
    </location>
</feature>
<dbReference type="AlphaFoldDB" id="A0A0V0QY74"/>
<keyword evidence="1" id="KW-0175">Coiled coil</keyword>
<feature type="compositionally biased region" description="Basic and acidic residues" evidence="2">
    <location>
        <begin position="100"/>
        <end position="113"/>
    </location>
</feature>
<accession>A0A0V0QY74</accession>
<feature type="region of interest" description="Disordered" evidence="2">
    <location>
        <begin position="96"/>
        <end position="115"/>
    </location>
</feature>
<reference evidence="3 4" key="1">
    <citation type="journal article" date="2015" name="Sci. Rep.">
        <title>Genome of the facultative scuticociliatosis pathogen Pseudocohnilembus persalinus provides insight into its virulence through horizontal gene transfer.</title>
        <authorList>
            <person name="Xiong J."/>
            <person name="Wang G."/>
            <person name="Cheng J."/>
            <person name="Tian M."/>
            <person name="Pan X."/>
            <person name="Warren A."/>
            <person name="Jiang C."/>
            <person name="Yuan D."/>
            <person name="Miao W."/>
        </authorList>
    </citation>
    <scope>NUCLEOTIDE SEQUENCE [LARGE SCALE GENOMIC DNA]</scope>
    <source>
        <strain evidence="3">36N120E</strain>
    </source>
</reference>
<comment type="caution">
    <text evidence="3">The sequence shown here is derived from an EMBL/GenBank/DDBJ whole genome shotgun (WGS) entry which is preliminary data.</text>
</comment>
<evidence type="ECO:0000256" key="1">
    <source>
        <dbReference type="SAM" id="Coils"/>
    </source>
</evidence>
<proteinExistence type="predicted"/>
<sequence>MQALIESLKNPQELEPQSILQLIEQASFQISKDEIKNQEIIDLAHNIKNLPQNILENTLGELLNLSMHIFDRNAYFLLDQNNLSFEIQEKCLQLEENNQEQEKQSQENQDTKMKQQQFNADKFDQNQLTAIQRLKNYLGIYILNLVKQQNDKKYLLIEIFSKIEQTSNVEKKMVLSNLLLEIIPELQNKHIHFKQLLPVILQTLNSAIEKYMKYRQKYEGANEMTLPVRIYYKNIEEWVIQFLNKSFKILINLEEIQNQNKNENNLKFVPNLYMSDLEKIQEDKTLQTQYSSQLIKHYLACFLMDILSGILEVQNQQIEKYVRQYDIGQTFNILSVAEIYLDFLNQTQQQPQNLISKTQQLKYFFQFYYEFYLKEDSKKQYKQSLIKIFTKFFVNSQPQSQAQLKEQLQQEVEQRVKKFNLENLTSQQKEQNLNQQIQFHYNQLKKQQKWEKTLKNRNCYSIPFHITILSMLDTIGYTTQNDIFFEQDFLLALDKFLKQFDENSTFQIFQKILESHYQNTSVIVYIIDYFRNSFCIKQILAENSDPAFNFYIDRQKLLSLLEKIYQNYQGENLTETAELVQSVIVFYQFILKRLSTTDQSLIQTDQHILSQKNVSEIVESFKKLEKQILTALDMAHSTIKQQINQIENQASNNQNKQDQIKIKEQIGQKQQLLEQVQFSLSQVKDLVNELDQK</sequence>
<protein>
    <submittedName>
        <fullName evidence="3">Uncharacterized protein</fullName>
    </submittedName>
</protein>
<name>A0A0V0QY74_PSEPJ</name>